<dbReference type="FunFam" id="1.10.12.10:FF:000001">
    <property type="entry name" value="Probable enoyl-CoA hydratase, mitochondrial"/>
    <property type="match status" value="1"/>
</dbReference>
<dbReference type="GO" id="GO:0006635">
    <property type="term" value="P:fatty acid beta-oxidation"/>
    <property type="evidence" value="ECO:0007669"/>
    <property type="project" value="TreeGrafter"/>
</dbReference>
<keyword evidence="2" id="KW-0456">Lyase</keyword>
<dbReference type="CDD" id="cd06558">
    <property type="entry name" value="crotonase-like"/>
    <property type="match status" value="1"/>
</dbReference>
<dbReference type="Pfam" id="PF00378">
    <property type="entry name" value="ECH_1"/>
    <property type="match status" value="1"/>
</dbReference>
<evidence type="ECO:0000313" key="5">
    <source>
        <dbReference type="Proteomes" id="UP000766550"/>
    </source>
</evidence>
<organism evidence="4 5">
    <name type="scientific">Haloarcula limicola</name>
    <dbReference type="NCBI Taxonomy" id="1429915"/>
    <lineage>
        <taxon>Archaea</taxon>
        <taxon>Methanobacteriati</taxon>
        <taxon>Methanobacteriota</taxon>
        <taxon>Stenosarchaea group</taxon>
        <taxon>Halobacteria</taxon>
        <taxon>Halobacteriales</taxon>
        <taxon>Haloarculaceae</taxon>
        <taxon>Haloarcula</taxon>
    </lineage>
</organism>
<comment type="caution">
    <text evidence="4">The sequence shown here is derived from an EMBL/GenBank/DDBJ whole genome shotgun (WGS) entry which is preliminary data.</text>
</comment>
<dbReference type="InterPro" id="IPR001753">
    <property type="entry name" value="Enoyl-CoA_hydra/iso"/>
</dbReference>
<dbReference type="FunFam" id="3.90.226.10:FF:000009">
    <property type="entry name" value="Carnitinyl-CoA dehydratase"/>
    <property type="match status" value="1"/>
</dbReference>
<dbReference type="OrthoDB" id="27846at2157"/>
<evidence type="ECO:0000256" key="3">
    <source>
        <dbReference type="RuleBase" id="RU003707"/>
    </source>
</evidence>
<keyword evidence="5" id="KW-1185">Reference proteome</keyword>
<proteinExistence type="inferred from homology"/>
<dbReference type="AlphaFoldDB" id="A0A8J7YCK9"/>
<evidence type="ECO:0000313" key="4">
    <source>
        <dbReference type="EMBL" id="MBV0925983.1"/>
    </source>
</evidence>
<dbReference type="PANTHER" id="PTHR11941:SF54">
    <property type="entry name" value="ENOYL-COA HYDRATASE, MITOCHONDRIAL"/>
    <property type="match status" value="1"/>
</dbReference>
<accession>A0A8J7YCK9</accession>
<dbReference type="EMBL" id="JAHQXF010000003">
    <property type="protein sequence ID" value="MBV0925983.1"/>
    <property type="molecule type" value="Genomic_DNA"/>
</dbReference>
<gene>
    <name evidence="4" type="ORF">KTS45_17405</name>
</gene>
<dbReference type="InterPro" id="IPR018376">
    <property type="entry name" value="Enoyl-CoA_hyd/isom_CS"/>
</dbReference>
<dbReference type="PROSITE" id="PS00166">
    <property type="entry name" value="ENOYL_COA_HYDRATASE"/>
    <property type="match status" value="1"/>
</dbReference>
<dbReference type="Proteomes" id="UP000766550">
    <property type="component" value="Unassembled WGS sequence"/>
</dbReference>
<comment type="similarity">
    <text evidence="1 3">Belongs to the enoyl-CoA hydratase/isomerase family.</text>
</comment>
<sequence length="270" mass="29125">MTDDPAAVLEADYETIRVDRDGEGTATVTIDRPDARNALNGTVRAELTEVLEAVEDSDARVGVITGSEDCNAFVAGADVSEFRDRGMLEQRDASERPRIYETVADLQTPMVARINGHALGGGLELATACDIRIAQRGAKLGQPEINLGIIPGGGGTQRLPRLIGEGQAMKLILTGDLIDVDEAHDIGLVDEVSDPEGFDDCVSDVVTSIAEKSPVALRYAKESVRAASRMNLDNGIEYEAELFAQLFATEDKDEGIDAFFEDREPEWKGE</sequence>
<reference evidence="4 5" key="1">
    <citation type="submission" date="2021-06" db="EMBL/GenBank/DDBJ databases">
        <title>New haloarchaea isolates fom saline soil.</title>
        <authorList>
            <person name="Duran-Viseras A."/>
            <person name="Sanchez-Porro C.S."/>
            <person name="Ventosa A."/>
        </authorList>
    </citation>
    <scope>NUCLEOTIDE SEQUENCE [LARGE SCALE GENOMIC DNA]</scope>
    <source>
        <strain evidence="4 5">JCM 183640</strain>
    </source>
</reference>
<dbReference type="InterPro" id="IPR014748">
    <property type="entry name" value="Enoyl-CoA_hydra_C"/>
</dbReference>
<evidence type="ECO:0000256" key="2">
    <source>
        <dbReference type="ARBA" id="ARBA00023239"/>
    </source>
</evidence>
<dbReference type="InterPro" id="IPR029045">
    <property type="entry name" value="ClpP/crotonase-like_dom_sf"/>
</dbReference>
<dbReference type="RefSeq" id="WP_162318807.1">
    <property type="nucleotide sequence ID" value="NZ_JAHQXF010000003.1"/>
</dbReference>
<protein>
    <submittedName>
        <fullName evidence="4">Enoyl-CoA hydratase/isomerase family protein</fullName>
    </submittedName>
</protein>
<name>A0A8J7YCK9_9EURY</name>
<dbReference type="PANTHER" id="PTHR11941">
    <property type="entry name" value="ENOYL-COA HYDRATASE-RELATED"/>
    <property type="match status" value="1"/>
</dbReference>
<evidence type="ECO:0000256" key="1">
    <source>
        <dbReference type="ARBA" id="ARBA00005254"/>
    </source>
</evidence>
<dbReference type="GO" id="GO:0016836">
    <property type="term" value="F:hydro-lyase activity"/>
    <property type="evidence" value="ECO:0007669"/>
    <property type="project" value="UniProtKB-ARBA"/>
</dbReference>
<dbReference type="Gene3D" id="1.10.12.10">
    <property type="entry name" value="Lyase 2-enoyl-coa Hydratase, Chain A, domain 2"/>
    <property type="match status" value="1"/>
</dbReference>
<dbReference type="SUPFAM" id="SSF52096">
    <property type="entry name" value="ClpP/crotonase"/>
    <property type="match status" value="1"/>
</dbReference>
<dbReference type="Gene3D" id="3.90.226.10">
    <property type="entry name" value="2-enoyl-CoA Hydratase, Chain A, domain 1"/>
    <property type="match status" value="1"/>
</dbReference>